<gene>
    <name evidence="12" type="primary">cbiM</name>
    <name evidence="13" type="ORF">SAMN02745134_03697</name>
</gene>
<reference evidence="13 14" key="1">
    <citation type="submission" date="2017-04" db="EMBL/GenBank/DDBJ databases">
        <authorList>
            <person name="Afonso C.L."/>
            <person name="Miller P.J."/>
            <person name="Scott M.A."/>
            <person name="Spackman E."/>
            <person name="Goraichik I."/>
            <person name="Dimitrov K.M."/>
            <person name="Suarez D.L."/>
            <person name="Swayne D.E."/>
        </authorList>
    </citation>
    <scope>NUCLEOTIDE SEQUENCE [LARGE SCALE GENOMIC DNA]</scope>
    <source>
        <strain evidence="13 14">DSM 12555</strain>
    </source>
</reference>
<evidence type="ECO:0000256" key="11">
    <source>
        <dbReference type="ARBA" id="ARBA00023285"/>
    </source>
</evidence>
<sequence>MFNYGISNYYETNYYGGIKMHIEDGILSPAAWGSWYAATTLFVVPGIKEIKRRSEENLYYKPFLSMVGVGVFVISCMHIPVPVTGSCSHPCGTPLAAILIGPFATAVITAIGLFFQAIFLGHGGITTIGANDFSMGIAGGISGYICFRVLKHFKSPIWLSAGVAGFVGDLVTYLVSALELAISLHGHTSLIKQWMIFFMGYGPTQLPLAIAEGIFTAAIIKVMASRRPDLLPNLISRKGRKVKNEING</sequence>
<comment type="pathway">
    <text evidence="12">Cofactor biosynthesis; adenosylcobalamin biosynthesis.</text>
</comment>
<dbReference type="STRING" id="1121291.SAMN02745134_03697"/>
<keyword evidence="2 12" id="KW-0171">Cobalt transport</keyword>
<keyword evidence="8 12" id="KW-1133">Transmembrane helix</keyword>
<feature type="transmembrane region" description="Helical" evidence="12">
    <location>
        <begin position="194"/>
        <end position="220"/>
    </location>
</feature>
<dbReference type="UniPathway" id="UPA00148"/>
<dbReference type="Gene3D" id="1.10.1760.20">
    <property type="match status" value="1"/>
</dbReference>
<dbReference type="GO" id="GO:0043190">
    <property type="term" value="C:ATP-binding cassette (ABC) transporter complex"/>
    <property type="evidence" value="ECO:0007669"/>
    <property type="project" value="InterPro"/>
</dbReference>
<dbReference type="InterPro" id="IPR018024">
    <property type="entry name" value="CbiM"/>
</dbReference>
<keyword evidence="14" id="KW-1185">Reference proteome</keyword>
<evidence type="ECO:0000256" key="2">
    <source>
        <dbReference type="ARBA" id="ARBA00022426"/>
    </source>
</evidence>
<feature type="transmembrane region" description="Helical" evidence="12">
    <location>
        <begin position="157"/>
        <end position="182"/>
    </location>
</feature>
<dbReference type="InterPro" id="IPR002751">
    <property type="entry name" value="CbiM/NikMN"/>
</dbReference>
<evidence type="ECO:0000256" key="8">
    <source>
        <dbReference type="ARBA" id="ARBA00022989"/>
    </source>
</evidence>
<evidence type="ECO:0000256" key="5">
    <source>
        <dbReference type="ARBA" id="ARBA00022573"/>
    </source>
</evidence>
<evidence type="ECO:0000256" key="10">
    <source>
        <dbReference type="ARBA" id="ARBA00023136"/>
    </source>
</evidence>
<organism evidence="13 14">
    <name type="scientific">Clostridium acidisoli DSM 12555</name>
    <dbReference type="NCBI Taxonomy" id="1121291"/>
    <lineage>
        <taxon>Bacteria</taxon>
        <taxon>Bacillati</taxon>
        <taxon>Bacillota</taxon>
        <taxon>Clostridia</taxon>
        <taxon>Eubacteriales</taxon>
        <taxon>Clostridiaceae</taxon>
        <taxon>Clostridium</taxon>
    </lineage>
</organism>
<evidence type="ECO:0000256" key="12">
    <source>
        <dbReference type="HAMAP-Rule" id="MF_01462"/>
    </source>
</evidence>
<evidence type="ECO:0000313" key="13">
    <source>
        <dbReference type="EMBL" id="SMC28871.1"/>
    </source>
</evidence>
<evidence type="ECO:0000256" key="7">
    <source>
        <dbReference type="ARBA" id="ARBA00022729"/>
    </source>
</evidence>
<comment type="similarity">
    <text evidence="12">Belongs to the CbiM family.</text>
</comment>
<evidence type="ECO:0000256" key="9">
    <source>
        <dbReference type="ARBA" id="ARBA00023065"/>
    </source>
</evidence>
<evidence type="ECO:0000256" key="6">
    <source>
        <dbReference type="ARBA" id="ARBA00022692"/>
    </source>
</evidence>
<keyword evidence="11 12" id="KW-0170">Cobalt</keyword>
<name>A0A1W1XZA6_9CLOT</name>
<evidence type="ECO:0000256" key="3">
    <source>
        <dbReference type="ARBA" id="ARBA00022448"/>
    </source>
</evidence>
<feature type="transmembrane region" description="Helical" evidence="12">
    <location>
        <begin position="63"/>
        <end position="83"/>
    </location>
</feature>
<proteinExistence type="inferred from homology"/>
<keyword evidence="10 12" id="KW-0472">Membrane</keyword>
<dbReference type="NCBIfam" id="NF006184">
    <property type="entry name" value="PRK08319.1"/>
    <property type="match status" value="1"/>
</dbReference>
<dbReference type="PANTHER" id="PTHR43627:SF1">
    <property type="entry name" value="COBALT TRANSPORT PROTEIN CBIM"/>
    <property type="match status" value="1"/>
</dbReference>
<dbReference type="AlphaFoldDB" id="A0A1W1XZA6"/>
<feature type="transmembrane region" description="Helical" evidence="12">
    <location>
        <begin position="133"/>
        <end position="150"/>
    </location>
</feature>
<dbReference type="PANTHER" id="PTHR43627">
    <property type="match status" value="1"/>
</dbReference>
<evidence type="ECO:0000256" key="1">
    <source>
        <dbReference type="ARBA" id="ARBA00004651"/>
    </source>
</evidence>
<keyword evidence="4 12" id="KW-1003">Cell membrane</keyword>
<keyword evidence="9 12" id="KW-0406">Ion transport</keyword>
<evidence type="ECO:0000256" key="4">
    <source>
        <dbReference type="ARBA" id="ARBA00022475"/>
    </source>
</evidence>
<dbReference type="GO" id="GO:0015087">
    <property type="term" value="F:cobalt ion transmembrane transporter activity"/>
    <property type="evidence" value="ECO:0007669"/>
    <property type="project" value="UniProtKB-UniRule"/>
</dbReference>
<keyword evidence="5 12" id="KW-0169">Cobalamin biosynthesis</keyword>
<keyword evidence="6 12" id="KW-0812">Transmembrane</keyword>
<evidence type="ECO:0000313" key="14">
    <source>
        <dbReference type="Proteomes" id="UP000192468"/>
    </source>
</evidence>
<dbReference type="Proteomes" id="UP000192468">
    <property type="component" value="Unassembled WGS sequence"/>
</dbReference>
<feature type="transmembrane region" description="Helical" evidence="12">
    <location>
        <begin position="95"/>
        <end position="121"/>
    </location>
</feature>
<keyword evidence="7" id="KW-0732">Signal</keyword>
<keyword evidence="3 12" id="KW-0813">Transport</keyword>
<comment type="subunit">
    <text evidence="12">Forms an energy-coupling factor (ECF) transporter complex composed of an ATP-binding protein (A component, CbiO), a transmembrane protein (T component, CbiQ) and 2 possible substrate-capture proteins (S components, CbiM and CbiN) of unknown stoichimetry.</text>
</comment>
<dbReference type="GO" id="GO:0009236">
    <property type="term" value="P:cobalamin biosynthetic process"/>
    <property type="evidence" value="ECO:0007669"/>
    <property type="project" value="UniProtKB-UniRule"/>
</dbReference>
<accession>A0A1W1XZA6</accession>
<comment type="function">
    <text evidence="12">Part of the energy-coupling factor (ECF) transporter complex CbiMNOQ involved in cobalt import.</text>
</comment>
<comment type="subcellular location">
    <subcellularLocation>
        <location evidence="1 12">Cell membrane</location>
        <topology evidence="1 12">Multi-pass membrane protein</topology>
    </subcellularLocation>
</comment>
<dbReference type="HAMAP" id="MF_01462">
    <property type="entry name" value="CbiM"/>
    <property type="match status" value="1"/>
</dbReference>
<dbReference type="EMBL" id="FWXH01000031">
    <property type="protein sequence ID" value="SMC28871.1"/>
    <property type="molecule type" value="Genomic_DNA"/>
</dbReference>
<dbReference type="Pfam" id="PF01891">
    <property type="entry name" value="CbiM"/>
    <property type="match status" value="1"/>
</dbReference>
<protein>
    <recommendedName>
        <fullName evidence="12">Cobalt transport protein CbiM</fullName>
    </recommendedName>
    <alternativeName>
        <fullName evidence="12">Energy-coupling factor transporter probable substrate-capture protein CbiM</fullName>
        <shortName evidence="12">ECF transporter S component CbiM</shortName>
    </alternativeName>
</protein>